<dbReference type="GO" id="GO:0012505">
    <property type="term" value="C:endomembrane system"/>
    <property type="evidence" value="ECO:0007669"/>
    <property type="project" value="UniProtKB-SubCell"/>
</dbReference>
<dbReference type="Pfam" id="PF04670">
    <property type="entry name" value="Gtr1_RagA"/>
    <property type="match status" value="1"/>
</dbReference>
<organism evidence="8">
    <name type="scientific">Heterosigma akashiwo</name>
    <name type="common">Chromophytic alga</name>
    <name type="synonym">Heterosigma carterae</name>
    <dbReference type="NCBI Taxonomy" id="2829"/>
    <lineage>
        <taxon>Eukaryota</taxon>
        <taxon>Sar</taxon>
        <taxon>Stramenopiles</taxon>
        <taxon>Ochrophyta</taxon>
        <taxon>Raphidophyceae</taxon>
        <taxon>Chattonellales</taxon>
        <taxon>Chattonellaceae</taxon>
        <taxon>Heterosigma</taxon>
    </lineage>
</organism>
<dbReference type="GO" id="GO:0005764">
    <property type="term" value="C:lysosome"/>
    <property type="evidence" value="ECO:0007669"/>
    <property type="project" value="TreeGrafter"/>
</dbReference>
<evidence type="ECO:0008006" key="9">
    <source>
        <dbReference type="Google" id="ProtNLM"/>
    </source>
</evidence>
<gene>
    <name evidence="8" type="ORF">HAKA00212_LOCUS19059</name>
</gene>
<name>A0A6V3AJ62_HETAK</name>
<dbReference type="PANTHER" id="PTHR11259:SF2">
    <property type="entry name" value="GH16429P"/>
    <property type="match status" value="1"/>
</dbReference>
<comment type="catalytic activity">
    <reaction evidence="7">
        <text>GTP + H2O = GDP + phosphate + H(+)</text>
        <dbReference type="Rhea" id="RHEA:19669"/>
        <dbReference type="ChEBI" id="CHEBI:15377"/>
        <dbReference type="ChEBI" id="CHEBI:15378"/>
        <dbReference type="ChEBI" id="CHEBI:37565"/>
        <dbReference type="ChEBI" id="CHEBI:43474"/>
        <dbReference type="ChEBI" id="CHEBI:58189"/>
    </reaction>
    <physiologicalReaction direction="left-to-right" evidence="7">
        <dbReference type="Rhea" id="RHEA:19670"/>
    </physiologicalReaction>
</comment>
<dbReference type="CDD" id="cd11385">
    <property type="entry name" value="RagC_like"/>
    <property type="match status" value="1"/>
</dbReference>
<dbReference type="Gene3D" id="3.40.50.300">
    <property type="entry name" value="P-loop containing nucleotide triphosphate hydrolases"/>
    <property type="match status" value="1"/>
</dbReference>
<dbReference type="GO" id="GO:0003924">
    <property type="term" value="F:GTPase activity"/>
    <property type="evidence" value="ECO:0007669"/>
    <property type="project" value="TreeGrafter"/>
</dbReference>
<keyword evidence="3" id="KW-0547">Nucleotide-binding</keyword>
<dbReference type="InterPro" id="IPR039400">
    <property type="entry name" value="RagC/D"/>
</dbReference>
<keyword evidence="6" id="KW-0472">Membrane</keyword>
<dbReference type="GO" id="GO:1904263">
    <property type="term" value="P:positive regulation of TORC1 signaling"/>
    <property type="evidence" value="ECO:0007669"/>
    <property type="project" value="TreeGrafter"/>
</dbReference>
<proteinExistence type="inferred from homology"/>
<dbReference type="SUPFAM" id="SSF52540">
    <property type="entry name" value="P-loop containing nucleoside triphosphate hydrolases"/>
    <property type="match status" value="1"/>
</dbReference>
<keyword evidence="5" id="KW-0342">GTP-binding</keyword>
<evidence type="ECO:0000256" key="5">
    <source>
        <dbReference type="ARBA" id="ARBA00023134"/>
    </source>
</evidence>
<dbReference type="EMBL" id="HBIU01042039">
    <property type="protein sequence ID" value="CAE0640240.1"/>
    <property type="molecule type" value="Transcribed_RNA"/>
</dbReference>
<sequence length="362" mass="40711">MASFSQYYGEDLETSDRYEDDGAISVANKPRILVMGARRSGKSSIQRVVFNKMSPHETLFLESTSDLDIKLVANNPFVQFQIWDFPGDYDFRGDLVYGGQLIDEAAVFGQCAALILVIDAQGEPYPDACARLVEVARRAHGHNPRIAFEVLVHKVDGDLFLSDEHKIDCQRDIQQYMTEELNDANLNINLSYYLTSIYDHSIFEAFSKVVQKIIPQLPTLENLLNLLITNCGVEKSFLFDVVSRVYLAADAGPVDARSYELASDMIDVAVDVSCIYGVKEENQETAYGQAFDHDSSSVIKLSNEMVLYLKQVNSYLALVCLIRAENFKKKGLIDHNIEQFKSALTQVFYSPRQPVDQQPAEA</sequence>
<dbReference type="PANTHER" id="PTHR11259">
    <property type="entry name" value="RAS-RELATED GTP BINDING RAG/GTR YEAST"/>
    <property type="match status" value="1"/>
</dbReference>
<protein>
    <recommendedName>
        <fullName evidence="9">Ras-related GTP-binding protein</fullName>
    </recommendedName>
</protein>
<comment type="subcellular location">
    <subcellularLocation>
        <location evidence="1">Endomembrane system</location>
    </subcellularLocation>
</comment>
<reference evidence="8" key="1">
    <citation type="submission" date="2021-01" db="EMBL/GenBank/DDBJ databases">
        <authorList>
            <person name="Corre E."/>
            <person name="Pelletier E."/>
            <person name="Niang G."/>
            <person name="Scheremetjew M."/>
            <person name="Finn R."/>
            <person name="Kale V."/>
            <person name="Holt S."/>
            <person name="Cochrane G."/>
            <person name="Meng A."/>
            <person name="Brown T."/>
            <person name="Cohen L."/>
        </authorList>
    </citation>
    <scope>NUCLEOTIDE SEQUENCE</scope>
    <source>
        <strain evidence="8">CCMP3107</strain>
    </source>
</reference>
<evidence type="ECO:0000256" key="2">
    <source>
        <dbReference type="ARBA" id="ARBA00007756"/>
    </source>
</evidence>
<evidence type="ECO:0000256" key="6">
    <source>
        <dbReference type="ARBA" id="ARBA00023136"/>
    </source>
</evidence>
<dbReference type="FunFam" id="3.40.50.300:FF:001086">
    <property type="entry name" value="GTP-binding protein GTR2"/>
    <property type="match status" value="1"/>
</dbReference>
<evidence type="ECO:0000313" key="8">
    <source>
        <dbReference type="EMBL" id="CAE0640240.1"/>
    </source>
</evidence>
<comment type="similarity">
    <text evidence="2">Belongs to the GTR/RAG GTP-binding protein family.</text>
</comment>
<dbReference type="GO" id="GO:0010507">
    <property type="term" value="P:negative regulation of autophagy"/>
    <property type="evidence" value="ECO:0007669"/>
    <property type="project" value="TreeGrafter"/>
</dbReference>
<evidence type="ECO:0000256" key="1">
    <source>
        <dbReference type="ARBA" id="ARBA00004308"/>
    </source>
</evidence>
<dbReference type="AlphaFoldDB" id="A0A6V3AJ62"/>
<dbReference type="Gene3D" id="3.30.450.190">
    <property type="match status" value="1"/>
</dbReference>
<dbReference type="GO" id="GO:0009267">
    <property type="term" value="P:cellular response to starvation"/>
    <property type="evidence" value="ECO:0007669"/>
    <property type="project" value="TreeGrafter"/>
</dbReference>
<dbReference type="GO" id="GO:1990131">
    <property type="term" value="C:Gtr1-Gtr2 GTPase complex"/>
    <property type="evidence" value="ECO:0007669"/>
    <property type="project" value="TreeGrafter"/>
</dbReference>
<evidence type="ECO:0000256" key="3">
    <source>
        <dbReference type="ARBA" id="ARBA00022741"/>
    </source>
</evidence>
<accession>A0A6V3AJ62</accession>
<dbReference type="GO" id="GO:0005525">
    <property type="term" value="F:GTP binding"/>
    <property type="evidence" value="ECO:0007669"/>
    <property type="project" value="UniProtKB-KW"/>
</dbReference>
<evidence type="ECO:0000256" key="4">
    <source>
        <dbReference type="ARBA" id="ARBA00022801"/>
    </source>
</evidence>
<evidence type="ECO:0000256" key="7">
    <source>
        <dbReference type="ARBA" id="ARBA00049117"/>
    </source>
</evidence>
<dbReference type="InterPro" id="IPR006762">
    <property type="entry name" value="Gtr1_RagA"/>
</dbReference>
<dbReference type="InterPro" id="IPR027417">
    <property type="entry name" value="P-loop_NTPase"/>
</dbReference>
<keyword evidence="4" id="KW-0378">Hydrolase</keyword>
<dbReference type="GO" id="GO:0005634">
    <property type="term" value="C:nucleus"/>
    <property type="evidence" value="ECO:0007669"/>
    <property type="project" value="TreeGrafter"/>
</dbReference>